<dbReference type="EMBL" id="JAEUAX010000005">
    <property type="protein sequence ID" value="MBW9110156.1"/>
    <property type="molecule type" value="Genomic_DNA"/>
</dbReference>
<evidence type="ECO:0000313" key="1">
    <source>
        <dbReference type="EMBL" id="MBW9110156.1"/>
    </source>
</evidence>
<evidence type="ECO:0008006" key="3">
    <source>
        <dbReference type="Google" id="ProtNLM"/>
    </source>
</evidence>
<keyword evidence="2" id="KW-1185">Reference proteome</keyword>
<evidence type="ECO:0000313" key="2">
    <source>
        <dbReference type="Proteomes" id="UP000777440"/>
    </source>
</evidence>
<proteinExistence type="predicted"/>
<protein>
    <recommendedName>
        <fullName evidence="3">Lipoprotein</fullName>
    </recommendedName>
</protein>
<accession>A0ABS7HXP8</accession>
<organism evidence="1 2">
    <name type="scientific">Microbacterium ureisolvens</name>
    <dbReference type="NCBI Taxonomy" id="2781186"/>
    <lineage>
        <taxon>Bacteria</taxon>
        <taxon>Bacillati</taxon>
        <taxon>Actinomycetota</taxon>
        <taxon>Actinomycetes</taxon>
        <taxon>Micrococcales</taxon>
        <taxon>Microbacteriaceae</taxon>
        <taxon>Microbacterium</taxon>
    </lineage>
</organism>
<comment type="caution">
    <text evidence="1">The sequence shown here is derived from an EMBL/GenBank/DDBJ whole genome shotgun (WGS) entry which is preliminary data.</text>
</comment>
<reference evidence="1 2" key="1">
    <citation type="journal article" date="2021" name="MBio">
        <title>Poor Competitiveness of Bradyrhizobium in Pigeon Pea Root Colonization in Indian Soils.</title>
        <authorList>
            <person name="Chalasani D."/>
            <person name="Basu A."/>
            <person name="Pullabhotla S.V.S.R.N."/>
            <person name="Jorrin B."/>
            <person name="Neal A.L."/>
            <person name="Poole P.S."/>
            <person name="Podile A.R."/>
            <person name="Tkacz A."/>
        </authorList>
    </citation>
    <scope>NUCLEOTIDE SEQUENCE [LARGE SCALE GENOMIC DNA]</scope>
    <source>
        <strain evidence="1 2">HU12</strain>
    </source>
</reference>
<gene>
    <name evidence="1" type="ORF">JNB61_10265</name>
</gene>
<dbReference type="RefSeq" id="WP_220339551.1">
    <property type="nucleotide sequence ID" value="NZ_JAEUAX010000005.1"/>
</dbReference>
<dbReference type="Proteomes" id="UP000777440">
    <property type="component" value="Unassembled WGS sequence"/>
</dbReference>
<name>A0ABS7HXP8_9MICO</name>
<sequence>MTLAAAVLSGCASLALDSATVDDSAVSSATATTNPFDLTTRQWDATHSYVCGAGAISADPDDPNRYLGYAVPETLVDGGSQPGATGTATYDEDGQPVAYIVAAGDDFTSIEMRFCTPGFYLQFVNSIRRGTTDLYVGDTINLSADTMTTVGDVNGVAQDNPPGYGAGHIPPQR</sequence>